<gene>
    <name evidence="10" type="primary">REPS1</name>
    <name evidence="10" type="synonym">reps1</name>
</gene>
<dbReference type="InterPro" id="IPR011992">
    <property type="entry name" value="EF-hand-dom_pair"/>
</dbReference>
<keyword evidence="11" id="KW-1185">Reference proteome</keyword>
<reference evidence="11" key="1">
    <citation type="submission" date="2012-01" db="EMBL/GenBank/DDBJ databases">
        <title>The Genome Sequence of Oreochromis niloticus (Nile Tilapia).</title>
        <authorList>
            <consortium name="Broad Institute Genome Assembly Team"/>
            <consortium name="Broad Institute Sequencing Platform"/>
            <person name="Di Palma F."/>
            <person name="Johnson J."/>
            <person name="Lander E.S."/>
            <person name="Lindblad-Toh K."/>
        </authorList>
    </citation>
    <scope>NUCLEOTIDE SEQUENCE [LARGE SCALE GENOMIC DNA]</scope>
</reference>
<dbReference type="PROSITE" id="PS50222">
    <property type="entry name" value="EF_HAND_2"/>
    <property type="match status" value="1"/>
</dbReference>
<dbReference type="PANTHER" id="PTHR11216:SF63">
    <property type="entry name" value="RALBP1-ASSOCIATED EPS DOMAIN-CONTAINING PROTEIN 1"/>
    <property type="match status" value="1"/>
</dbReference>
<keyword evidence="3" id="KW-0677">Repeat</keyword>
<evidence type="ECO:0000313" key="10">
    <source>
        <dbReference type="Ensembl" id="ENSONIP00000054714.1"/>
    </source>
</evidence>
<dbReference type="GO" id="GO:0005886">
    <property type="term" value="C:plasma membrane"/>
    <property type="evidence" value="ECO:0007669"/>
    <property type="project" value="TreeGrafter"/>
</dbReference>
<evidence type="ECO:0000313" key="11">
    <source>
        <dbReference type="Proteomes" id="UP000005207"/>
    </source>
</evidence>
<feature type="region of interest" description="Disordered" evidence="7">
    <location>
        <begin position="117"/>
        <end position="154"/>
    </location>
</feature>
<evidence type="ECO:0000256" key="7">
    <source>
        <dbReference type="SAM" id="MobiDB-lite"/>
    </source>
</evidence>
<name>A0A669D748_ORENI</name>
<organism evidence="10 11">
    <name type="scientific">Oreochromis niloticus</name>
    <name type="common">Nile tilapia</name>
    <name type="synonym">Tilapia nilotica</name>
    <dbReference type="NCBI Taxonomy" id="8128"/>
    <lineage>
        <taxon>Eukaryota</taxon>
        <taxon>Metazoa</taxon>
        <taxon>Chordata</taxon>
        <taxon>Craniata</taxon>
        <taxon>Vertebrata</taxon>
        <taxon>Euteleostomi</taxon>
        <taxon>Actinopterygii</taxon>
        <taxon>Neopterygii</taxon>
        <taxon>Teleostei</taxon>
        <taxon>Neoteleostei</taxon>
        <taxon>Acanthomorphata</taxon>
        <taxon>Ovalentaria</taxon>
        <taxon>Cichlomorphae</taxon>
        <taxon>Cichliformes</taxon>
        <taxon>Cichlidae</taxon>
        <taxon>African cichlids</taxon>
        <taxon>Pseudocrenilabrinae</taxon>
        <taxon>Oreochromini</taxon>
        <taxon>Oreochromis</taxon>
    </lineage>
</organism>
<feature type="compositionally biased region" description="Basic and acidic residues" evidence="7">
    <location>
        <begin position="645"/>
        <end position="655"/>
    </location>
</feature>
<dbReference type="GO" id="GO:0005829">
    <property type="term" value="C:cytosol"/>
    <property type="evidence" value="ECO:0007669"/>
    <property type="project" value="UniProtKB-ARBA"/>
</dbReference>
<feature type="region of interest" description="Disordered" evidence="7">
    <location>
        <begin position="528"/>
        <end position="577"/>
    </location>
</feature>
<dbReference type="PROSITE" id="PS50031">
    <property type="entry name" value="EH"/>
    <property type="match status" value="2"/>
</dbReference>
<feature type="region of interest" description="Disordered" evidence="7">
    <location>
        <begin position="168"/>
        <end position="206"/>
    </location>
</feature>
<dbReference type="GO" id="GO:0005509">
    <property type="term" value="F:calcium ion binding"/>
    <property type="evidence" value="ECO:0007669"/>
    <property type="project" value="InterPro"/>
</dbReference>
<keyword evidence="1" id="KW-0597">Phosphoprotein</keyword>
<feature type="domain" description="EH" evidence="8">
    <location>
        <begin position="302"/>
        <end position="386"/>
    </location>
</feature>
<dbReference type="FunFam" id="1.10.238.10:FF:000084">
    <property type="entry name" value="ralBP1-associated Eps domain-containing protein 1 isoform X2"/>
    <property type="match status" value="1"/>
</dbReference>
<dbReference type="InterPro" id="IPR000261">
    <property type="entry name" value="EH_dom"/>
</dbReference>
<protein>
    <submittedName>
        <fullName evidence="10">RALBP1 associated Eps domain containing 1</fullName>
    </submittedName>
</protein>
<keyword evidence="2" id="KW-0479">Metal-binding</keyword>
<evidence type="ECO:0000259" key="9">
    <source>
        <dbReference type="PROSITE" id="PS50222"/>
    </source>
</evidence>
<dbReference type="Pfam" id="PF12763">
    <property type="entry name" value="EH"/>
    <property type="match status" value="2"/>
</dbReference>
<feature type="domain" description="EH" evidence="8">
    <location>
        <begin position="10"/>
        <end position="97"/>
    </location>
</feature>
<dbReference type="SUPFAM" id="SSF47473">
    <property type="entry name" value="EF-hand"/>
    <property type="match status" value="2"/>
</dbReference>
<feature type="compositionally biased region" description="Polar residues" evidence="7">
    <location>
        <begin position="529"/>
        <end position="552"/>
    </location>
</feature>
<keyword evidence="5 6" id="KW-0175">Coiled coil</keyword>
<dbReference type="SMART" id="SM00027">
    <property type="entry name" value="EH"/>
    <property type="match status" value="2"/>
</dbReference>
<proteinExistence type="predicted"/>
<accession>A0A669D748</accession>
<dbReference type="Proteomes" id="UP000005207">
    <property type="component" value="Linkage group LG15"/>
</dbReference>
<dbReference type="Ensembl" id="ENSONIT00000068862.1">
    <property type="protein sequence ID" value="ENSONIP00000054714.1"/>
    <property type="gene ID" value="ENSONIG00000005660.2"/>
</dbReference>
<evidence type="ECO:0000256" key="1">
    <source>
        <dbReference type="ARBA" id="ARBA00022553"/>
    </source>
</evidence>
<dbReference type="GO" id="GO:0016197">
    <property type="term" value="P:endosomal transport"/>
    <property type="evidence" value="ECO:0007669"/>
    <property type="project" value="TreeGrafter"/>
</dbReference>
<dbReference type="Gene3D" id="1.10.238.10">
    <property type="entry name" value="EF-hand"/>
    <property type="match status" value="2"/>
</dbReference>
<evidence type="ECO:0000256" key="3">
    <source>
        <dbReference type="ARBA" id="ARBA00022737"/>
    </source>
</evidence>
<dbReference type="InterPro" id="IPR002048">
    <property type="entry name" value="EF_hand_dom"/>
</dbReference>
<feature type="domain" description="EF-hand" evidence="9">
    <location>
        <begin position="335"/>
        <end position="370"/>
    </location>
</feature>
<dbReference type="PANTHER" id="PTHR11216">
    <property type="entry name" value="EH DOMAIN"/>
    <property type="match status" value="1"/>
</dbReference>
<evidence type="ECO:0000256" key="5">
    <source>
        <dbReference type="ARBA" id="ARBA00023054"/>
    </source>
</evidence>
<evidence type="ECO:0000256" key="4">
    <source>
        <dbReference type="ARBA" id="ARBA00022837"/>
    </source>
</evidence>
<evidence type="ECO:0000256" key="2">
    <source>
        <dbReference type="ARBA" id="ARBA00022723"/>
    </source>
</evidence>
<dbReference type="GO" id="GO:0006897">
    <property type="term" value="P:endocytosis"/>
    <property type="evidence" value="ECO:0007669"/>
    <property type="project" value="TreeGrafter"/>
</dbReference>
<feature type="coiled-coil region" evidence="6">
    <location>
        <begin position="730"/>
        <end position="761"/>
    </location>
</feature>
<dbReference type="AlphaFoldDB" id="A0A669D748"/>
<sequence>MESLTLSDVEQKYYSDLFVYCDTDNTKKVASNGRVLDLFRAAQLPSEVVLQITELCGATRLGHFGRSQFYIALKLIAIAQSGLPLRVESLNSVKDLPLPRFVVGKNEAEARHAALYQDPDSQGLYPAPGTAVIPRPPGRGHQNKKGHPSSTSLPVHEVIQPLATTIESQPEPTSPVVSPHQSPPTSPHSWRKHKRQHSGGNAERQPVVAATGAVWTQFREPQTGPVAGDGMWPSHSPPLPGQESWVSFTADTPPSSTLPAMHPSSVQVQRTTIRTVASAATTNEIQRQSSTYDDPWKITDEQRQYYINQFKTIQPDLTGFIPGSAAKEFFTKSKLPILELSHIWELSDFDKDGALTLDEFCAAFHLVVARKNGYDLPEKLPESLMPKLIDLDDSAVPEQTADVGYSASPVEVTPNKSPSMPSLNQAWPEMNQSNEQWETFSERSSSSQTLTQFDSNIAPADPDTAIVHPVPIRMTPSKIHMQEMELKRTGSDHNHPTSPLLAKPPELSEEAKLPASMKFVAANTVGDGYSSSDSFTSDQEPITRQRSQSGTSPEALKVVAPPPPPPRPHPSHSRSSSLDMNRTFAATKSIAGGGAVLTTTSPQQIPQQPNFADFSQFQAFAASEQPSSLPEGDKPSEGAGPLRTVKSDGQADERPSATVNSGAKGSSGPLAPPPKPVRRRLKSEDELRPEDEQHGPQKSNVIAAVLATQPSIPRSVGKDKKAIQASIRRNKETNTVLARLNSELQQQLKDLLEERISLEVQLEQLRPFSHL</sequence>
<dbReference type="PROSITE" id="PS00018">
    <property type="entry name" value="EF_HAND_1"/>
    <property type="match status" value="1"/>
</dbReference>
<dbReference type="InterPro" id="IPR018247">
    <property type="entry name" value="EF_Hand_1_Ca_BS"/>
</dbReference>
<feature type="region of interest" description="Disordered" evidence="7">
    <location>
        <begin position="621"/>
        <end position="700"/>
    </location>
</feature>
<evidence type="ECO:0000259" key="8">
    <source>
        <dbReference type="PROSITE" id="PS50031"/>
    </source>
</evidence>
<dbReference type="GeneTree" id="ENSGT00940000158749"/>
<reference evidence="10" key="3">
    <citation type="submission" date="2025-09" db="UniProtKB">
        <authorList>
            <consortium name="Ensembl"/>
        </authorList>
    </citation>
    <scope>IDENTIFICATION</scope>
</reference>
<dbReference type="CDD" id="cd00052">
    <property type="entry name" value="EH"/>
    <property type="match status" value="1"/>
</dbReference>
<feature type="region of interest" description="Disordered" evidence="7">
    <location>
        <begin position="404"/>
        <end position="426"/>
    </location>
</feature>
<feature type="compositionally biased region" description="Basic and acidic residues" evidence="7">
    <location>
        <begin position="682"/>
        <end position="695"/>
    </location>
</feature>
<keyword evidence="4" id="KW-0106">Calcium</keyword>
<evidence type="ECO:0000256" key="6">
    <source>
        <dbReference type="SAM" id="Coils"/>
    </source>
</evidence>
<feature type="compositionally biased region" description="Polar residues" evidence="7">
    <location>
        <begin position="414"/>
        <end position="426"/>
    </location>
</feature>
<dbReference type="FunFam" id="1.10.238.10:FF:000039">
    <property type="entry name" value="RalBP1-associated Eps domain-containing protein 2 isoform 1"/>
    <property type="match status" value="1"/>
</dbReference>
<reference evidence="10" key="2">
    <citation type="submission" date="2025-08" db="UniProtKB">
        <authorList>
            <consortium name="Ensembl"/>
        </authorList>
    </citation>
    <scope>IDENTIFICATION</scope>
</reference>